<dbReference type="PIRSF" id="PIRSF010372">
    <property type="entry name" value="PaiB"/>
    <property type="match status" value="1"/>
</dbReference>
<dbReference type="OrthoDB" id="9794948at2"/>
<dbReference type="InterPro" id="IPR012349">
    <property type="entry name" value="Split_barrel_FMN-bd"/>
</dbReference>
<dbReference type="Pfam" id="PF04299">
    <property type="entry name" value="FMN_bind_2"/>
    <property type="match status" value="1"/>
</dbReference>
<dbReference type="STRING" id="1229727.Ga0080559_TMP1449"/>
<dbReference type="AlphaFoldDB" id="A0A1U7D2D7"/>
<dbReference type="PANTHER" id="PTHR35802:SF1">
    <property type="entry name" value="PROTEASE SYNTHASE AND SPORULATION PROTEIN PAI 2"/>
    <property type="match status" value="1"/>
</dbReference>
<evidence type="ECO:0000313" key="2">
    <source>
        <dbReference type="Proteomes" id="UP000186559"/>
    </source>
</evidence>
<dbReference type="Proteomes" id="UP000186559">
    <property type="component" value="Chromosome"/>
</dbReference>
<dbReference type="SUPFAM" id="SSF50475">
    <property type="entry name" value="FMN-binding split barrel"/>
    <property type="match status" value="1"/>
</dbReference>
<keyword evidence="2" id="KW-1185">Reference proteome</keyword>
<reference evidence="1 2" key="1">
    <citation type="submission" date="2016-03" db="EMBL/GenBank/DDBJ databases">
        <title>Deep-sea bacteria in the southern Pacific.</title>
        <authorList>
            <person name="Tang K."/>
        </authorList>
    </citation>
    <scope>NUCLEOTIDE SEQUENCE [LARGE SCALE GENOMIC DNA]</scope>
    <source>
        <strain evidence="1 2">JLT2016</strain>
    </source>
</reference>
<dbReference type="KEGG" id="tpro:Ga0080559_TMP1449"/>
<evidence type="ECO:0000313" key="1">
    <source>
        <dbReference type="EMBL" id="APX22245.1"/>
    </source>
</evidence>
<dbReference type="EMBL" id="CP014796">
    <property type="protein sequence ID" value="APX22245.1"/>
    <property type="molecule type" value="Genomic_DNA"/>
</dbReference>
<name>A0A1U7D2D7_9RHOB</name>
<dbReference type="RefSeq" id="WP_017468556.1">
    <property type="nucleotide sequence ID" value="NZ_BMEW01000003.1"/>
</dbReference>
<proteinExistence type="predicted"/>
<dbReference type="InterPro" id="IPR007396">
    <property type="entry name" value="TR_PAI2-type"/>
</dbReference>
<organism evidence="1 2">
    <name type="scientific">Salipiger profundus</name>
    <dbReference type="NCBI Taxonomy" id="1229727"/>
    <lineage>
        <taxon>Bacteria</taxon>
        <taxon>Pseudomonadati</taxon>
        <taxon>Pseudomonadota</taxon>
        <taxon>Alphaproteobacteria</taxon>
        <taxon>Rhodobacterales</taxon>
        <taxon>Roseobacteraceae</taxon>
        <taxon>Salipiger</taxon>
    </lineage>
</organism>
<dbReference type="PANTHER" id="PTHR35802">
    <property type="entry name" value="PROTEASE SYNTHASE AND SPORULATION PROTEIN PAI 2"/>
    <property type="match status" value="1"/>
</dbReference>
<sequence length="207" mass="22254">MHPNPAFRDTVQAESLRFVRERAFGMLAVSGEGAPLLSHVPFLLSDDGAHADLHLVRSNPISRAVGAGLAARLAVSGADGYVSPDWYGLGPDQVPTWNYVAVHLTGRLVPLPDDALEPLLAAQSASFEARLPKRPWTMDKMTAETKARLIRMIRPFRLEIAQVDSTWKLGQNKPDDARQAAAGAVAGGFGQELEALAALMQSPPAID</sequence>
<accession>A0A1U7D2D7</accession>
<dbReference type="Gene3D" id="2.30.110.10">
    <property type="entry name" value="Electron Transport, Fmn-binding Protein, Chain A"/>
    <property type="match status" value="1"/>
</dbReference>
<gene>
    <name evidence="1" type="ORF">Ga0080559_TMP1449</name>
</gene>
<protein>
    <submittedName>
        <fullName evidence="1">Negative transcriptional regulator, PaiB family</fullName>
    </submittedName>
</protein>